<evidence type="ECO:0008006" key="4">
    <source>
        <dbReference type="Google" id="ProtNLM"/>
    </source>
</evidence>
<gene>
    <name evidence="2" type="ordered locus">Pedsa_1854</name>
</gene>
<feature type="signal peptide" evidence="1">
    <location>
        <begin position="1"/>
        <end position="25"/>
    </location>
</feature>
<dbReference type="InterPro" id="IPR011048">
    <property type="entry name" value="Haem_d1_sf"/>
</dbReference>
<proteinExistence type="predicted"/>
<protein>
    <recommendedName>
        <fullName evidence="4">DUF4623 domain-containing protein</fullName>
    </recommendedName>
</protein>
<keyword evidence="1" id="KW-0732">Signal</keyword>
<dbReference type="EMBL" id="CP002545">
    <property type="protein sequence ID" value="ADY52409.1"/>
    <property type="molecule type" value="Genomic_DNA"/>
</dbReference>
<dbReference type="Gene3D" id="2.60.40.2340">
    <property type="match status" value="1"/>
</dbReference>
<dbReference type="Pfam" id="PF15416">
    <property type="entry name" value="DUF4623"/>
    <property type="match status" value="1"/>
</dbReference>
<keyword evidence="3" id="KW-1185">Reference proteome</keyword>
<evidence type="ECO:0000313" key="2">
    <source>
        <dbReference type="EMBL" id="ADY52409.1"/>
    </source>
</evidence>
<feature type="chain" id="PRO_5003260058" description="DUF4623 domain-containing protein" evidence="1">
    <location>
        <begin position="26"/>
        <end position="475"/>
    </location>
</feature>
<organism evidence="2 3">
    <name type="scientific">Pseudopedobacter saltans (strain ATCC 51119 / DSM 12145 / JCM 21818 / CCUG 39354 / LMG 10337 / NBRC 100064 / NCIMB 13643)</name>
    <name type="common">Pedobacter saltans</name>
    <dbReference type="NCBI Taxonomy" id="762903"/>
    <lineage>
        <taxon>Bacteria</taxon>
        <taxon>Pseudomonadati</taxon>
        <taxon>Bacteroidota</taxon>
        <taxon>Sphingobacteriia</taxon>
        <taxon>Sphingobacteriales</taxon>
        <taxon>Sphingobacteriaceae</taxon>
        <taxon>Pseudopedobacter</taxon>
    </lineage>
</organism>
<dbReference type="OrthoDB" id="1047678at2"/>
<dbReference type="AlphaFoldDB" id="F0S8S8"/>
<evidence type="ECO:0000313" key="3">
    <source>
        <dbReference type="Proteomes" id="UP000000310"/>
    </source>
</evidence>
<dbReference type="RefSeq" id="WP_013632897.1">
    <property type="nucleotide sequence ID" value="NC_015177.1"/>
</dbReference>
<evidence type="ECO:0000256" key="1">
    <source>
        <dbReference type="SAM" id="SignalP"/>
    </source>
</evidence>
<dbReference type="KEGG" id="psn:Pedsa_1854"/>
<dbReference type="STRING" id="762903.Pedsa_1854"/>
<reference evidence="2 3" key="1">
    <citation type="journal article" date="2011" name="Stand. Genomic Sci.">
        <title>Complete genome sequence of the gliding, heparinolytic Pedobacter saltans type strain (113).</title>
        <authorList>
            <person name="Liolios K."/>
            <person name="Sikorski J."/>
            <person name="Lu M."/>
            <person name="Nolan M."/>
            <person name="Lapidus A."/>
            <person name="Lucas S."/>
            <person name="Hammon N."/>
            <person name="Deshpande S."/>
            <person name="Cheng J.F."/>
            <person name="Tapia R."/>
            <person name="Han C."/>
            <person name="Goodwin L."/>
            <person name="Pitluck S."/>
            <person name="Huntemann M."/>
            <person name="Ivanova N."/>
            <person name="Pagani I."/>
            <person name="Mavromatis K."/>
            <person name="Ovchinikova G."/>
            <person name="Pati A."/>
            <person name="Chen A."/>
            <person name="Palaniappan K."/>
            <person name="Land M."/>
            <person name="Hauser L."/>
            <person name="Brambilla E.M."/>
            <person name="Kotsyurbenko O."/>
            <person name="Rohde M."/>
            <person name="Tindall B.J."/>
            <person name="Abt B."/>
            <person name="Goker M."/>
            <person name="Detter J.C."/>
            <person name="Woyke T."/>
            <person name="Bristow J."/>
            <person name="Eisen J.A."/>
            <person name="Markowitz V."/>
            <person name="Hugenholtz P."/>
            <person name="Klenk H.P."/>
            <person name="Kyrpides N.C."/>
        </authorList>
    </citation>
    <scope>NUCLEOTIDE SEQUENCE [LARGE SCALE GENOMIC DNA]</scope>
    <source>
        <strain evidence="3">ATCC 51119 / DSM 12145 / JCM 21818 / LMG 10337 / NBRC 100064 / NCIMB 13643</strain>
    </source>
</reference>
<accession>F0S8S8</accession>
<dbReference type="Proteomes" id="UP000000310">
    <property type="component" value="Chromosome"/>
</dbReference>
<name>F0S8S8_PSESL</name>
<dbReference type="eggNOG" id="ENOG502Z7US">
    <property type="taxonomic scope" value="Bacteria"/>
</dbReference>
<reference evidence="3" key="2">
    <citation type="submission" date="2011-02" db="EMBL/GenBank/DDBJ databases">
        <title>The complete genome of Pedobacter saltans DSM 12145.</title>
        <authorList>
            <consortium name="US DOE Joint Genome Institute (JGI-PGF)"/>
            <person name="Lucas S."/>
            <person name="Copeland A."/>
            <person name="Lapidus A."/>
            <person name="Bruce D."/>
            <person name="Goodwin L."/>
            <person name="Pitluck S."/>
            <person name="Kyrpides N."/>
            <person name="Mavromatis K."/>
            <person name="Pagani I."/>
            <person name="Ivanova N."/>
            <person name="Ovchinnikova G."/>
            <person name="Lu M."/>
            <person name="Detter J.C."/>
            <person name="Han C."/>
            <person name="Land M."/>
            <person name="Hauser L."/>
            <person name="Markowitz V."/>
            <person name="Cheng J.-F."/>
            <person name="Hugenholtz P."/>
            <person name="Woyke T."/>
            <person name="Wu D."/>
            <person name="Tindall B."/>
            <person name="Pomrenke H.G."/>
            <person name="Brambilla E."/>
            <person name="Klenk H.-P."/>
            <person name="Eisen J.A."/>
        </authorList>
    </citation>
    <scope>NUCLEOTIDE SEQUENCE [LARGE SCALE GENOMIC DNA]</scope>
    <source>
        <strain evidence="3">ATCC 51119 / DSM 12145 / JCM 21818 / LMG 10337 / NBRC 100064 / NCIMB 13643</strain>
    </source>
</reference>
<dbReference type="SUPFAM" id="SSF51004">
    <property type="entry name" value="C-terminal (heme d1) domain of cytochrome cd1-nitrite reductase"/>
    <property type="match status" value="1"/>
</dbReference>
<sequence length="475" mass="50939">MKSLNKMSIYGLASLFVLINLFSCSDDFPEALDSGSNFTVIKSIKIVSAGETGNGVVEGVVNEDTKEITFPRLDTLTNFQNLKFEAELSNGATLDKEVYPVTFLEGESEKTIVIKVQNLPRYREYLVKLRLKVPVYGADFSLPTVYDFSANKGPAAVYPAFAGQLTRGTGFDGKYVLIASRGTSGVHLLDVEKLKVNDKTPIPLSTTGVTGGTYSYNMAAQVNGHSYVASLSGAATSPLKLYHWASPTSTPEVVADINVAAIPGAAARHGDNFSIALDANGNGYAFFTSATSNIIRVKIENYNRSTEVSLISTATNYEQWSTVNLVGNTGTYIIGGHSKPISLIDASGKASHTFAVSTLPIGSADPRVINFNGERYLLTITIPRGAPNGINSVLRVYNITRGATINDAFVAFEQTEKKPVYEFLISGATNTAPGTQSGFYVVKDAKGKDQKLMIYGATTDAGFAIIEFPVNIAKD</sequence>
<dbReference type="HOGENOM" id="CLU_574736_0_0_10"/>
<dbReference type="InterPro" id="IPR027863">
    <property type="entry name" value="DUF4623"/>
</dbReference>